<reference evidence="6" key="1">
    <citation type="submission" date="2024-02" db="UniProtKB">
        <authorList>
            <consortium name="WormBaseParasite"/>
        </authorList>
    </citation>
    <scope>IDENTIFICATION</scope>
</reference>
<sequence>MDLSEQWGFVWSSIILLLSDTISFLWRFTLFLYYLRKEKKIVSRISNDILLKSARELGAKIRSGELTSSEIVKAYVERLREVNSLLNAVADDYTDDALNKAKEIDEQIKNSSEEEKKKLFDEKPLLGIPFTCKDLYDIKGTKTTWGTWKLKENVSESTHIVIQMMLDAGGIPFVKTTVPEGCVFIESVNPIQGITNNPYDSRRNAGGSSGGEGALIGAGASIIGLGSDLGGSIRVPAALNGVYGLKPSVGTFPIVDLVGNPVEPLWNCFGPLCRYVDDIELLLNIFCHGDRAKHVKEANEYPVEKIFIPTDTPTPWMPRVKQENQAATLKVAEFLCEEYASSCIDSIDLSPIKSQYVDIYIANYDEFPIKQKNLEGLKSRMLAAGNKSFHALTELPKWIFGKSKHYLAAIVLFHFFKRSYTLEQREKYLKLLPELKARYDKILSNTNFIVQSGWPHCAEFHHTEVATPSLAHTAIYNLLDLPVIMCPVGMNEEGLPLSVSIIGPRGSEYKLVEIARKIDKKFGGWVAPGNENL</sequence>
<keyword evidence="3" id="KW-0812">Transmembrane</keyword>
<dbReference type="SUPFAM" id="SSF75304">
    <property type="entry name" value="Amidase signature (AS) enzymes"/>
    <property type="match status" value="1"/>
</dbReference>
<evidence type="ECO:0000313" key="5">
    <source>
        <dbReference type="Proteomes" id="UP000887575"/>
    </source>
</evidence>
<dbReference type="Pfam" id="PF01425">
    <property type="entry name" value="Amidase"/>
    <property type="match status" value="1"/>
</dbReference>
<feature type="transmembrane region" description="Helical" evidence="3">
    <location>
        <begin position="12"/>
        <end position="35"/>
    </location>
</feature>
<dbReference type="PANTHER" id="PTHR43372">
    <property type="entry name" value="FATTY-ACID AMIDE HYDROLASE"/>
    <property type="match status" value="1"/>
</dbReference>
<dbReference type="Gene3D" id="3.90.1300.10">
    <property type="entry name" value="Amidase signature (AS) domain"/>
    <property type="match status" value="1"/>
</dbReference>
<dbReference type="PIRSF" id="PIRSF001221">
    <property type="entry name" value="Amidase_fungi"/>
    <property type="match status" value="1"/>
</dbReference>
<dbReference type="InterPro" id="IPR036928">
    <property type="entry name" value="AS_sf"/>
</dbReference>
<evidence type="ECO:0000256" key="2">
    <source>
        <dbReference type="PIRSR" id="PIRSR001221-1"/>
    </source>
</evidence>
<protein>
    <recommendedName>
        <fullName evidence="4">Amidase domain-containing protein</fullName>
    </recommendedName>
</protein>
<feature type="domain" description="Amidase" evidence="4">
    <location>
        <begin position="70"/>
        <end position="511"/>
    </location>
</feature>
<dbReference type="AlphaFoldDB" id="A0AAF3E973"/>
<dbReference type="WBParaSite" id="MBELARI_LOCUS10466">
    <property type="protein sequence ID" value="MBELARI_LOCUS10466"/>
    <property type="gene ID" value="MBELARI_LOCUS10466"/>
</dbReference>
<feature type="active site" description="Charge relay system" evidence="2">
    <location>
        <position position="133"/>
    </location>
</feature>
<dbReference type="GO" id="GO:0012505">
    <property type="term" value="C:endomembrane system"/>
    <property type="evidence" value="ECO:0007669"/>
    <property type="project" value="TreeGrafter"/>
</dbReference>
<dbReference type="Proteomes" id="UP000887575">
    <property type="component" value="Unassembled WGS sequence"/>
</dbReference>
<evidence type="ECO:0000313" key="6">
    <source>
        <dbReference type="WBParaSite" id="MBELARI_LOCUS10466"/>
    </source>
</evidence>
<dbReference type="PROSITE" id="PS00571">
    <property type="entry name" value="AMIDASES"/>
    <property type="match status" value="1"/>
</dbReference>
<dbReference type="InterPro" id="IPR052739">
    <property type="entry name" value="FAAH2"/>
</dbReference>
<organism evidence="5 6">
    <name type="scientific">Mesorhabditis belari</name>
    <dbReference type="NCBI Taxonomy" id="2138241"/>
    <lineage>
        <taxon>Eukaryota</taxon>
        <taxon>Metazoa</taxon>
        <taxon>Ecdysozoa</taxon>
        <taxon>Nematoda</taxon>
        <taxon>Chromadorea</taxon>
        <taxon>Rhabditida</taxon>
        <taxon>Rhabditina</taxon>
        <taxon>Rhabditomorpha</taxon>
        <taxon>Rhabditoidea</taxon>
        <taxon>Rhabditidae</taxon>
        <taxon>Mesorhabditinae</taxon>
        <taxon>Mesorhabditis</taxon>
    </lineage>
</organism>
<dbReference type="PANTHER" id="PTHR43372:SF4">
    <property type="entry name" value="FATTY-ACID AMIDE HYDROLASE 2"/>
    <property type="match status" value="1"/>
</dbReference>
<evidence type="ECO:0000256" key="1">
    <source>
        <dbReference type="ARBA" id="ARBA00009199"/>
    </source>
</evidence>
<keyword evidence="3" id="KW-0472">Membrane</keyword>
<evidence type="ECO:0000256" key="3">
    <source>
        <dbReference type="SAM" id="Phobius"/>
    </source>
</evidence>
<feature type="active site" description="Acyl-ester intermediate" evidence="2">
    <location>
        <position position="232"/>
    </location>
</feature>
<comment type="similarity">
    <text evidence="1">Belongs to the amidase family.</text>
</comment>
<dbReference type="InterPro" id="IPR020556">
    <property type="entry name" value="Amidase_CS"/>
</dbReference>
<dbReference type="InterPro" id="IPR023631">
    <property type="entry name" value="Amidase_dom"/>
</dbReference>
<proteinExistence type="inferred from homology"/>
<keyword evidence="3" id="KW-1133">Transmembrane helix</keyword>
<evidence type="ECO:0000259" key="4">
    <source>
        <dbReference type="Pfam" id="PF01425"/>
    </source>
</evidence>
<keyword evidence="5" id="KW-1185">Reference proteome</keyword>
<feature type="active site" description="Charge relay system" evidence="2">
    <location>
        <position position="208"/>
    </location>
</feature>
<name>A0AAF3E973_9BILA</name>
<accession>A0AAF3E973</accession>